<feature type="transmembrane region" description="Helical" evidence="1">
    <location>
        <begin position="76"/>
        <end position="102"/>
    </location>
</feature>
<feature type="transmembrane region" description="Helical" evidence="1">
    <location>
        <begin position="6"/>
        <end position="25"/>
    </location>
</feature>
<dbReference type="AlphaFoldDB" id="A0A0B6D889"/>
<keyword evidence="1" id="KW-0812">Transmembrane</keyword>
<feature type="transmembrane region" description="Helical" evidence="1">
    <location>
        <begin position="165"/>
        <end position="195"/>
    </location>
</feature>
<evidence type="ECO:0000313" key="2">
    <source>
        <dbReference type="EMBL" id="AJI53863.1"/>
    </source>
</evidence>
<dbReference type="RefSeq" id="WP_044525393.1">
    <property type="nucleotide sequence ID" value="NZ_CP009440.1"/>
</dbReference>
<keyword evidence="1" id="KW-0472">Membrane</keyword>
<feature type="transmembrane region" description="Helical" evidence="1">
    <location>
        <begin position="313"/>
        <end position="331"/>
    </location>
</feature>
<keyword evidence="1" id="KW-1133">Transmembrane helix</keyword>
<dbReference type="Pfam" id="PF19528">
    <property type="entry name" value="DUF6056"/>
    <property type="match status" value="1"/>
</dbReference>
<dbReference type="OrthoDB" id="5604692at2"/>
<accession>A0A0B6D889</accession>
<reference evidence="2 3" key="1">
    <citation type="journal article" date="2015" name="Genome Announc.">
        <title>Genome sequencing of 18 francisella strains to aid in assay development and testing.</title>
        <authorList>
            <person name="Johnson S.L."/>
            <person name="Daligault H.E."/>
            <person name="Davenport K.W."/>
            <person name="Coyne S.R."/>
            <person name="Frey K.G."/>
            <person name="Koroleva G.I."/>
            <person name="Broomall S.M."/>
            <person name="Bishop-Lilly K.A."/>
            <person name="Bruce D.C."/>
            <person name="Chertkov O."/>
            <person name="Freitas T."/>
            <person name="Jaissle J."/>
            <person name="Ladner J.T."/>
            <person name="Rosenzweig C.N."/>
            <person name="Gibbons H.S."/>
            <person name="Palacios G.F."/>
            <person name="Redden C.L."/>
            <person name="Xu Y."/>
            <person name="Minogue T.D."/>
            <person name="Chain P.S."/>
        </authorList>
    </citation>
    <scope>NUCLEOTIDE SEQUENCE [LARGE SCALE GENOMIC DNA]</scope>
    <source>
        <strain evidence="2 3">GA01-2794</strain>
    </source>
</reference>
<evidence type="ECO:0000256" key="1">
    <source>
        <dbReference type="SAM" id="Phobius"/>
    </source>
</evidence>
<protein>
    <submittedName>
        <fullName evidence="2">Putative membrane protein</fullName>
    </submittedName>
</protein>
<feature type="transmembrane region" description="Helical" evidence="1">
    <location>
        <begin position="249"/>
        <end position="274"/>
    </location>
</feature>
<organism evidence="2 3">
    <name type="scientific">Francisella philomiragia</name>
    <dbReference type="NCBI Taxonomy" id="28110"/>
    <lineage>
        <taxon>Bacteria</taxon>
        <taxon>Pseudomonadati</taxon>
        <taxon>Pseudomonadota</taxon>
        <taxon>Gammaproteobacteria</taxon>
        <taxon>Thiotrichales</taxon>
        <taxon>Francisellaceae</taxon>
        <taxon>Francisella</taxon>
    </lineage>
</organism>
<feature type="transmembrane region" description="Helical" evidence="1">
    <location>
        <begin position="114"/>
        <end position="136"/>
    </location>
</feature>
<feature type="transmembrane region" description="Helical" evidence="1">
    <location>
        <begin position="343"/>
        <end position="366"/>
    </location>
</feature>
<dbReference type="STRING" id="28110.KU46_623"/>
<dbReference type="Proteomes" id="UP000031830">
    <property type="component" value="Chromosome"/>
</dbReference>
<proteinExistence type="predicted"/>
<gene>
    <name evidence="2" type="ORF">LA55_76</name>
</gene>
<evidence type="ECO:0000313" key="3">
    <source>
        <dbReference type="Proteomes" id="UP000031830"/>
    </source>
</evidence>
<name>A0A0B6D889_9GAMM</name>
<dbReference type="KEGG" id="fpz:LA55_76"/>
<feature type="transmembrane region" description="Helical" evidence="1">
    <location>
        <begin position="207"/>
        <end position="229"/>
    </location>
</feature>
<feature type="transmembrane region" description="Helical" evidence="1">
    <location>
        <begin position="286"/>
        <end position="307"/>
    </location>
</feature>
<sequence length="438" mass="51402">MKKQNIFNILIISAIAIGFLFLNFYQPIFADDFGRLSASALTKGDLISTVYSQYLNWTGRVSAEYLAYLLFNKDHLVISLFIIDILNSILFSIFVILSFKIVSKERYELSSKHFVVFFFFLSFIFLYSGVIGNALWKTAAIQYFWGIVLLVGYYYFVFIRQKNSIAFSVFAGAFIGLYNEIYLGVLAILLFAYFLDCKLDNKSINRNLVYFFGALIIGGIILAVAPGNYKRLDVLAGSRSIDLLQNIKFMWQLLIYHPYVKLLHYMIAFIGLLLIFDKNIKFKTKLIYFAALISSLFVLTPIVSQYGGLNQRVLMIYYVLFFMIIFGLLYNSKNVFIVKFIELLSKLFWLLLILLLFQLWMLFSVYNSLHDYESQRQQLIRYYDEHNVKSASFPVDYRLYLDKNYRFVYFDDITFNKNDWRNKGFANYYGFDSVVLKR</sequence>
<feature type="transmembrane region" description="Helical" evidence="1">
    <location>
        <begin position="143"/>
        <end position="159"/>
    </location>
</feature>
<dbReference type="InterPro" id="IPR045691">
    <property type="entry name" value="DUF6056"/>
</dbReference>
<dbReference type="EMBL" id="CP009440">
    <property type="protein sequence ID" value="AJI53863.1"/>
    <property type="molecule type" value="Genomic_DNA"/>
</dbReference>